<keyword evidence="2" id="KW-1185">Reference proteome</keyword>
<reference evidence="1 2" key="1">
    <citation type="submission" date="2018-04" db="EMBL/GenBank/DDBJ databases">
        <title>Genome of Nocardioides gansuensis WSJ-1.</title>
        <authorList>
            <person name="Wu S."/>
            <person name="Wang G."/>
        </authorList>
    </citation>
    <scope>NUCLEOTIDE SEQUENCE [LARGE SCALE GENOMIC DNA]</scope>
    <source>
        <strain evidence="1 2">WSJ-1</strain>
    </source>
</reference>
<evidence type="ECO:0000313" key="1">
    <source>
        <dbReference type="EMBL" id="PVG81855.1"/>
    </source>
</evidence>
<gene>
    <name evidence="1" type="ORF">DDE18_14120</name>
</gene>
<dbReference type="AlphaFoldDB" id="A0A2T8F824"/>
<sequence>MTTLRIEHPISDYPTWRSAFDRFESARQQAGVLAYHVRRPVDDDAYVLVDLEFTGTDQAERFLAFLRETVWATPANSPALAGGPITRILEDAS</sequence>
<dbReference type="EMBL" id="QDGZ01000006">
    <property type="protein sequence ID" value="PVG81855.1"/>
    <property type="molecule type" value="Genomic_DNA"/>
</dbReference>
<evidence type="ECO:0000313" key="2">
    <source>
        <dbReference type="Proteomes" id="UP000246018"/>
    </source>
</evidence>
<dbReference type="Proteomes" id="UP000246018">
    <property type="component" value="Unassembled WGS sequence"/>
</dbReference>
<accession>A0A2T8F824</accession>
<dbReference type="RefSeq" id="WP_116572923.1">
    <property type="nucleotide sequence ID" value="NZ_QDGZ01000006.1"/>
</dbReference>
<organism evidence="1 2">
    <name type="scientific">Nocardioides gansuensis</name>
    <dbReference type="NCBI Taxonomy" id="2138300"/>
    <lineage>
        <taxon>Bacteria</taxon>
        <taxon>Bacillati</taxon>
        <taxon>Actinomycetota</taxon>
        <taxon>Actinomycetes</taxon>
        <taxon>Propionibacteriales</taxon>
        <taxon>Nocardioidaceae</taxon>
        <taxon>Nocardioides</taxon>
    </lineage>
</organism>
<evidence type="ECO:0008006" key="3">
    <source>
        <dbReference type="Google" id="ProtNLM"/>
    </source>
</evidence>
<name>A0A2T8F824_9ACTN</name>
<proteinExistence type="predicted"/>
<dbReference type="OrthoDB" id="4578588at2"/>
<comment type="caution">
    <text evidence="1">The sequence shown here is derived from an EMBL/GenBank/DDBJ whole genome shotgun (WGS) entry which is preliminary data.</text>
</comment>
<protein>
    <recommendedName>
        <fullName evidence="3">Cyclase</fullName>
    </recommendedName>
</protein>